<dbReference type="SUPFAM" id="SSF56935">
    <property type="entry name" value="Porins"/>
    <property type="match status" value="1"/>
</dbReference>
<protein>
    <submittedName>
        <fullName evidence="2">Porin</fullName>
    </submittedName>
</protein>
<feature type="signal peptide" evidence="1">
    <location>
        <begin position="1"/>
        <end position="27"/>
    </location>
</feature>
<accession>A0ABY4LJK0</accession>
<dbReference type="Proteomes" id="UP000831485">
    <property type="component" value="Chromosome"/>
</dbReference>
<keyword evidence="3" id="KW-1185">Reference proteome</keyword>
<feature type="chain" id="PRO_5047272474" evidence="1">
    <location>
        <begin position="28"/>
        <end position="435"/>
    </location>
</feature>
<reference evidence="2" key="1">
    <citation type="submission" date="2022-04" db="EMBL/GenBank/DDBJ databases">
        <authorList>
            <person name="Liu G."/>
        </authorList>
    </citation>
    <scope>NUCLEOTIDE SEQUENCE</scope>
    <source>
        <strain evidence="2">RG22</strain>
    </source>
</reference>
<evidence type="ECO:0000313" key="3">
    <source>
        <dbReference type="Proteomes" id="UP000831485"/>
    </source>
</evidence>
<keyword evidence="1" id="KW-0732">Signal</keyword>
<name>A0ABY4LJK0_9BACT</name>
<dbReference type="EMBL" id="CP096574">
    <property type="protein sequence ID" value="UPU37924.1"/>
    <property type="molecule type" value="Genomic_DNA"/>
</dbReference>
<evidence type="ECO:0000313" key="2">
    <source>
        <dbReference type="EMBL" id="UPU37924.1"/>
    </source>
</evidence>
<dbReference type="RefSeq" id="WP_248647277.1">
    <property type="nucleotide sequence ID" value="NZ_CP096574.1"/>
</dbReference>
<organism evidence="2 3">
    <name type="scientific">Geomonas paludis</name>
    <dbReference type="NCBI Taxonomy" id="2740185"/>
    <lineage>
        <taxon>Bacteria</taxon>
        <taxon>Pseudomonadati</taxon>
        <taxon>Thermodesulfobacteriota</taxon>
        <taxon>Desulfuromonadia</taxon>
        <taxon>Geobacterales</taxon>
        <taxon>Geobacteraceae</taxon>
        <taxon>Geomonas</taxon>
    </lineage>
</organism>
<evidence type="ECO:0000256" key="1">
    <source>
        <dbReference type="SAM" id="SignalP"/>
    </source>
</evidence>
<sequence>MKKSNKKLLVVAIATALTAASAGSALALENQFSGAFTAFFDNSNYSAAGNNAYEAAPTNLRGLKDGAPTENYFVQRVRLGYTAKADDHVKLVTKFEFDYNWYGNSSYATNRGSGGAIGSDSVNMETKHLYLDLNYPLVNAKIGMMPNNDIFKGILFDADMAGILFSHNYTNAGVNLGFFRWNDDWDWTNNKTLGKNTVDMFQLDGKYNVSKDLKVGAAYYYVKDDFNLAKVHTVGLNAETTLGPVAVNAFAVKQFGDLNATDDAKGYAFNVGAKMPVGKGTARAEVLYVSGGDNAFYNAANGTEAGGYYDSEMIFLARDKNATTIDNAIVYDVSNYGQGVILGAIGYDYPFTDKLSGSANIGFGAIADDKFSQSTGDSDYLGTEINAEVNYQLSANVSLGARAGYLMLGKYFDGVDAGRDADNPYDVKILARYSF</sequence>
<gene>
    <name evidence="2" type="ORF">M1B72_09510</name>
</gene>
<proteinExistence type="predicted"/>